<feature type="region of interest" description="Disordered" evidence="1">
    <location>
        <begin position="215"/>
        <end position="234"/>
    </location>
</feature>
<keyword evidence="3" id="KW-0732">Signal</keyword>
<protein>
    <recommendedName>
        <fullName evidence="6">Mid2 domain-containing protein</fullName>
    </recommendedName>
</protein>
<feature type="chain" id="PRO_5042049196" description="Mid2 domain-containing protein" evidence="3">
    <location>
        <begin position="21"/>
        <end position="253"/>
    </location>
</feature>
<reference evidence="4" key="2">
    <citation type="submission" date="2023-01" db="EMBL/GenBank/DDBJ databases">
        <authorList>
            <person name="Petersen C."/>
        </authorList>
    </citation>
    <scope>NUCLEOTIDE SEQUENCE</scope>
    <source>
        <strain evidence="4">IBT 12815</strain>
    </source>
</reference>
<dbReference type="RefSeq" id="XP_056756588.1">
    <property type="nucleotide sequence ID" value="XM_056891593.1"/>
</dbReference>
<evidence type="ECO:0008006" key="6">
    <source>
        <dbReference type="Google" id="ProtNLM"/>
    </source>
</evidence>
<evidence type="ECO:0000313" key="5">
    <source>
        <dbReference type="Proteomes" id="UP001213799"/>
    </source>
</evidence>
<evidence type="ECO:0000256" key="2">
    <source>
        <dbReference type="SAM" id="Phobius"/>
    </source>
</evidence>
<keyword evidence="2" id="KW-0812">Transmembrane</keyword>
<feature type="signal peptide" evidence="3">
    <location>
        <begin position="1"/>
        <end position="20"/>
    </location>
</feature>
<comment type="caution">
    <text evidence="4">The sequence shown here is derived from an EMBL/GenBank/DDBJ whole genome shotgun (WGS) entry which is preliminary data.</text>
</comment>
<evidence type="ECO:0000313" key="4">
    <source>
        <dbReference type="EMBL" id="KAJ5615421.1"/>
    </source>
</evidence>
<organism evidence="4 5">
    <name type="scientific">Penicillium hordei</name>
    <dbReference type="NCBI Taxonomy" id="40994"/>
    <lineage>
        <taxon>Eukaryota</taxon>
        <taxon>Fungi</taxon>
        <taxon>Dikarya</taxon>
        <taxon>Ascomycota</taxon>
        <taxon>Pezizomycotina</taxon>
        <taxon>Eurotiomycetes</taxon>
        <taxon>Eurotiomycetidae</taxon>
        <taxon>Eurotiales</taxon>
        <taxon>Aspergillaceae</taxon>
        <taxon>Penicillium</taxon>
    </lineage>
</organism>
<name>A0AAD6H557_9EURO</name>
<reference evidence="4" key="1">
    <citation type="journal article" date="2023" name="IMA Fungus">
        <title>Comparative genomic study of the Penicillium genus elucidates a diverse pangenome and 15 lateral gene transfer events.</title>
        <authorList>
            <person name="Petersen C."/>
            <person name="Sorensen T."/>
            <person name="Nielsen M.R."/>
            <person name="Sondergaard T.E."/>
            <person name="Sorensen J.L."/>
            <person name="Fitzpatrick D.A."/>
            <person name="Frisvad J.C."/>
            <person name="Nielsen K.L."/>
        </authorList>
    </citation>
    <scope>NUCLEOTIDE SEQUENCE</scope>
    <source>
        <strain evidence="4">IBT 12815</strain>
    </source>
</reference>
<keyword evidence="2" id="KW-1133">Transmembrane helix</keyword>
<gene>
    <name evidence="4" type="ORF">N7537_000535</name>
</gene>
<dbReference type="EMBL" id="JAQJAE010000001">
    <property type="protein sequence ID" value="KAJ5615421.1"/>
    <property type="molecule type" value="Genomic_DNA"/>
</dbReference>
<dbReference type="Proteomes" id="UP001213799">
    <property type="component" value="Unassembled WGS sequence"/>
</dbReference>
<dbReference type="CDD" id="cd12087">
    <property type="entry name" value="TM_EGFR-like"/>
    <property type="match status" value="1"/>
</dbReference>
<dbReference type="AlphaFoldDB" id="A0AAD6H557"/>
<proteinExistence type="predicted"/>
<evidence type="ECO:0000256" key="3">
    <source>
        <dbReference type="SAM" id="SignalP"/>
    </source>
</evidence>
<accession>A0AAD6H557</accession>
<keyword evidence="2" id="KW-0472">Membrane</keyword>
<evidence type="ECO:0000256" key="1">
    <source>
        <dbReference type="SAM" id="MobiDB-lite"/>
    </source>
</evidence>
<dbReference type="GeneID" id="81581835"/>
<sequence>MANLSWAWLLLISVSQVVQSAEPARKRWNKPDGNDDNFVETWYIGDTVKLSWSGWDKDQRDRTIEGLDEAKLYVNAWNPDYSTWSKVITANASIDRGSSFTWTIDIPDSTLSKTKEYAVTFIPMNQTDHKYTGSRLSSPGFRIQSKSTTTSSASVTAFATTSKTASSLSEPSPSHTNGLSTGAKAGIGVGVSIAGLAVLIALGFLFVRRRHQASSQDIDSAKATGDGYNHEAKPVTYELFTTPAELPGTPGRR</sequence>
<feature type="transmembrane region" description="Helical" evidence="2">
    <location>
        <begin position="185"/>
        <end position="207"/>
    </location>
</feature>
<keyword evidence="5" id="KW-1185">Reference proteome</keyword>